<sequence>MGNDGVENLTANRQPHLNDFQQEGAGKFNSSRNIIRTIHTWIENQALPATNRPWFLKVGSHHDEHLIGEGFGELLELNRILKCCNGVMQRTGTYDCEQSLVPSLNDIVDCLPRAMDECCSFLINRVLLHQLLRSGKTLHRTNSDIYVCHGISFRKIYHTWVHHLKTVLCPLAHHPCVSSRGIA</sequence>
<gene>
    <name evidence="2" type="ORF">SDC9_81884</name>
</gene>
<comment type="caution">
    <text evidence="2">The sequence shown here is derived from an EMBL/GenBank/DDBJ whole genome shotgun (WGS) entry which is preliminary data.</text>
</comment>
<accession>A0A644ZBM5</accession>
<organism evidence="2">
    <name type="scientific">bioreactor metagenome</name>
    <dbReference type="NCBI Taxonomy" id="1076179"/>
    <lineage>
        <taxon>unclassified sequences</taxon>
        <taxon>metagenomes</taxon>
        <taxon>ecological metagenomes</taxon>
    </lineage>
</organism>
<protein>
    <submittedName>
        <fullName evidence="2">Uncharacterized protein</fullName>
    </submittedName>
</protein>
<proteinExistence type="predicted"/>
<evidence type="ECO:0000313" key="2">
    <source>
        <dbReference type="EMBL" id="MPM35294.1"/>
    </source>
</evidence>
<feature type="region of interest" description="Disordered" evidence="1">
    <location>
        <begin position="1"/>
        <end position="24"/>
    </location>
</feature>
<reference evidence="2" key="1">
    <citation type="submission" date="2019-08" db="EMBL/GenBank/DDBJ databases">
        <authorList>
            <person name="Kucharzyk K."/>
            <person name="Murdoch R.W."/>
            <person name="Higgins S."/>
            <person name="Loffler F."/>
        </authorList>
    </citation>
    <scope>NUCLEOTIDE SEQUENCE</scope>
</reference>
<dbReference type="EMBL" id="VSSQ01007240">
    <property type="protein sequence ID" value="MPM35294.1"/>
    <property type="molecule type" value="Genomic_DNA"/>
</dbReference>
<evidence type="ECO:0000256" key="1">
    <source>
        <dbReference type="SAM" id="MobiDB-lite"/>
    </source>
</evidence>
<feature type="compositionally biased region" description="Polar residues" evidence="1">
    <location>
        <begin position="9"/>
        <end position="21"/>
    </location>
</feature>
<dbReference type="AlphaFoldDB" id="A0A644ZBM5"/>
<name>A0A644ZBM5_9ZZZZ</name>